<accession>A0A832G6S3</accession>
<proteinExistence type="predicted"/>
<dbReference type="AlphaFoldDB" id="A0A832G6S3"/>
<comment type="caution">
    <text evidence="1">The sequence shown here is derived from an EMBL/GenBank/DDBJ whole genome shotgun (WGS) entry which is preliminary data.</text>
</comment>
<evidence type="ECO:0000313" key="1">
    <source>
        <dbReference type="EMBL" id="HGT47831.1"/>
    </source>
</evidence>
<gene>
    <name evidence="1" type="ORF">ENS56_07340</name>
</gene>
<dbReference type="EMBL" id="DSVI01000008">
    <property type="protein sequence ID" value="HGT47831.1"/>
    <property type="molecule type" value="Genomic_DNA"/>
</dbReference>
<protein>
    <submittedName>
        <fullName evidence="1">Uncharacterized protein</fullName>
    </submittedName>
</protein>
<sequence>MRRAYLKFTIFLILFFQIHCLAQDKRFTHGAENGYMWIDYEKYSIMRDMKYDYLSSMLERQRVINLFQLQNDSLGCKEEIKTLLKANEQNQLDLSLMVKQIDKFYSEEKLRIVPIVFAYCYCVKEMAGRSKKELTEYLISILKFSESEQ</sequence>
<organism evidence="1">
    <name type="scientific">Ignavibacterium album</name>
    <dbReference type="NCBI Taxonomy" id="591197"/>
    <lineage>
        <taxon>Bacteria</taxon>
        <taxon>Pseudomonadati</taxon>
        <taxon>Ignavibacteriota</taxon>
        <taxon>Ignavibacteria</taxon>
        <taxon>Ignavibacteriales</taxon>
        <taxon>Ignavibacteriaceae</taxon>
        <taxon>Ignavibacterium</taxon>
    </lineage>
</organism>
<reference evidence="1" key="1">
    <citation type="journal article" date="2020" name="mSystems">
        <title>Genome- and Community-Level Interaction Insights into Carbon Utilization and Element Cycling Functions of Hydrothermarchaeota in Hydrothermal Sediment.</title>
        <authorList>
            <person name="Zhou Z."/>
            <person name="Liu Y."/>
            <person name="Xu W."/>
            <person name="Pan J."/>
            <person name="Luo Z.H."/>
            <person name="Li M."/>
        </authorList>
    </citation>
    <scope>NUCLEOTIDE SEQUENCE [LARGE SCALE GENOMIC DNA]</scope>
    <source>
        <strain evidence="1">SpSt-500</strain>
    </source>
</reference>
<name>A0A832G6S3_9BACT</name>